<dbReference type="EMBL" id="POUD01000025">
    <property type="protein sequence ID" value="PZG20520.1"/>
    <property type="molecule type" value="Genomic_DNA"/>
</dbReference>
<evidence type="ECO:0000259" key="1">
    <source>
        <dbReference type="Pfam" id="PF00881"/>
    </source>
</evidence>
<keyword evidence="4" id="KW-1185">Reference proteome</keyword>
<dbReference type="RefSeq" id="WP_111178109.1">
    <property type="nucleotide sequence ID" value="NZ_POUD01000025.1"/>
</dbReference>
<dbReference type="InterPro" id="IPR020051">
    <property type="entry name" value="SagB-type_dehydrogenase"/>
</dbReference>
<proteinExistence type="predicted"/>
<dbReference type="NCBIfam" id="TIGR03605">
    <property type="entry name" value="antibiot_sagB"/>
    <property type="match status" value="1"/>
</dbReference>
<reference evidence="3 4" key="1">
    <citation type="submission" date="2018-01" db="EMBL/GenBank/DDBJ databases">
        <title>Draft genome sequence of Nonomuraea sp. KC333.</title>
        <authorList>
            <person name="Sahin N."/>
            <person name="Saygin H."/>
            <person name="Ay H."/>
        </authorList>
    </citation>
    <scope>NUCLEOTIDE SEQUENCE [LARGE SCALE GENOMIC DNA]</scope>
    <source>
        <strain evidence="3 4">KC333</strain>
    </source>
</reference>
<dbReference type="InterPro" id="IPR000415">
    <property type="entry name" value="Nitroreductase-like"/>
</dbReference>
<dbReference type="AlphaFoldDB" id="A0A2W2F447"/>
<dbReference type="PANTHER" id="PTHR43745:SF2">
    <property type="entry name" value="NITROREDUCTASE MJ1384-RELATED"/>
    <property type="match status" value="1"/>
</dbReference>
<dbReference type="InterPro" id="IPR052544">
    <property type="entry name" value="Bacteriocin_Proc_Enz"/>
</dbReference>
<comment type="caution">
    <text evidence="3">The sequence shown here is derived from an EMBL/GenBank/DDBJ whole genome shotgun (WGS) entry which is preliminary data.</text>
</comment>
<evidence type="ECO:0000259" key="2">
    <source>
        <dbReference type="Pfam" id="PF22767"/>
    </source>
</evidence>
<feature type="domain" description="Nitroreductase" evidence="1">
    <location>
        <begin position="264"/>
        <end position="435"/>
    </location>
</feature>
<evidence type="ECO:0000313" key="3">
    <source>
        <dbReference type="EMBL" id="PZG20520.1"/>
    </source>
</evidence>
<dbReference type="OrthoDB" id="3723182at2"/>
<dbReference type="SUPFAM" id="SSF55469">
    <property type="entry name" value="FMN-dependent nitroreductase-like"/>
    <property type="match status" value="1"/>
</dbReference>
<dbReference type="Pfam" id="PF00881">
    <property type="entry name" value="Nitroreductase"/>
    <property type="match status" value="1"/>
</dbReference>
<protein>
    <submittedName>
        <fullName evidence="3">Dehydrogenase</fullName>
    </submittedName>
</protein>
<feature type="domain" description="Cyanobactin oxidase ThcOx second" evidence="2">
    <location>
        <begin position="115"/>
        <end position="208"/>
    </location>
</feature>
<dbReference type="InterPro" id="IPR029479">
    <property type="entry name" value="Nitroreductase"/>
</dbReference>
<dbReference type="PANTHER" id="PTHR43745">
    <property type="entry name" value="NITROREDUCTASE MJ1384-RELATED"/>
    <property type="match status" value="1"/>
</dbReference>
<gene>
    <name evidence="3" type="ORF">C1J01_09255</name>
</gene>
<dbReference type="GO" id="GO:0016491">
    <property type="term" value="F:oxidoreductase activity"/>
    <property type="evidence" value="ECO:0007669"/>
    <property type="project" value="InterPro"/>
</dbReference>
<dbReference type="InterPro" id="IPR054488">
    <property type="entry name" value="ThcOx_dom2"/>
</dbReference>
<organism evidence="3 4">
    <name type="scientific">Nonomuraea aridisoli</name>
    <dbReference type="NCBI Taxonomy" id="2070368"/>
    <lineage>
        <taxon>Bacteria</taxon>
        <taxon>Bacillati</taxon>
        <taxon>Actinomycetota</taxon>
        <taxon>Actinomycetes</taxon>
        <taxon>Streptosporangiales</taxon>
        <taxon>Streptosporangiaceae</taxon>
        <taxon>Nonomuraea</taxon>
    </lineage>
</organism>
<name>A0A2W2F447_9ACTN</name>
<dbReference type="CDD" id="cd02142">
    <property type="entry name" value="McbC_SagB-like_oxidoreductase"/>
    <property type="match status" value="1"/>
</dbReference>
<evidence type="ECO:0000313" key="4">
    <source>
        <dbReference type="Proteomes" id="UP000249304"/>
    </source>
</evidence>
<dbReference type="Pfam" id="PF22767">
    <property type="entry name" value="ThcOx"/>
    <property type="match status" value="1"/>
</dbReference>
<dbReference type="Proteomes" id="UP000249304">
    <property type="component" value="Unassembled WGS sequence"/>
</dbReference>
<dbReference type="Gene3D" id="3.40.109.10">
    <property type="entry name" value="NADH Oxidase"/>
    <property type="match status" value="1"/>
</dbReference>
<accession>A0A2W2F447</accession>
<sequence>MSVQIESAVTHRWALRPGVYRATAPGGDLMLAAWPHATLLGRASPRLLALLDALAAGPVPLDEADPDVERLRDGGWLARTVSCAGRVLYTVTPIAAPAEPPAPPAPPAPPDGEPTLSRFAVLRRTDASGGLVLEMPGSWCDVHVHDPAVAALLADPSGDAGLPAEAAATLRADLVAAGMLVAAGQDEPFERRQWGTHELWFHERSRLGDRGWFGAGFGGTFWARGAHEPPPARPSPYPGEPTALARPDLAALRRTDPTLTAVLEDRQSVRDHDDDHPITAEQLGAFLYRCARVRLLRTLDGFEYAGKPYPGGGSAYELEVYPVVRLADGLEPGMYHYDAHDHLLRPVRGADHPAVRRMLKVAAESSVAKSPPQVLFVISARVGRILWKYEAMGYALMLKHVGVLQQTMYAVASAMDLAPCALGSGDDPAFTAATGRDRLVECAVGEFMLGSRREETPVWRL</sequence>